<feature type="compositionally biased region" description="Basic and acidic residues" evidence="1">
    <location>
        <begin position="190"/>
        <end position="199"/>
    </location>
</feature>
<dbReference type="EMBL" id="DS235857">
    <property type="protein sequence ID" value="EEB19029.1"/>
    <property type="molecule type" value="Genomic_DNA"/>
</dbReference>
<gene>
    <name evidence="3" type="primary">8240377</name>
    <name evidence="2" type="ORF">Phum_PHUM546600</name>
</gene>
<protein>
    <submittedName>
        <fullName evidence="2 3">Uncharacterized protein</fullName>
    </submittedName>
</protein>
<dbReference type="EnsemblMetazoa" id="PHUM546600-RA">
    <property type="protein sequence ID" value="PHUM546600-PA"/>
    <property type="gene ID" value="PHUM546600"/>
</dbReference>
<feature type="compositionally biased region" description="Polar residues" evidence="1">
    <location>
        <begin position="435"/>
        <end position="448"/>
    </location>
</feature>
<dbReference type="AlphaFoldDB" id="E0W073"/>
<feature type="region of interest" description="Disordered" evidence="1">
    <location>
        <begin position="623"/>
        <end position="716"/>
    </location>
</feature>
<keyword evidence="4" id="KW-1185">Reference proteome</keyword>
<dbReference type="InParanoid" id="E0W073"/>
<feature type="region of interest" description="Disordered" evidence="1">
    <location>
        <begin position="407"/>
        <end position="458"/>
    </location>
</feature>
<evidence type="ECO:0000313" key="2">
    <source>
        <dbReference type="EMBL" id="EEB19029.1"/>
    </source>
</evidence>
<evidence type="ECO:0000313" key="3">
    <source>
        <dbReference type="EnsemblMetazoa" id="PHUM546600-PA"/>
    </source>
</evidence>
<feature type="compositionally biased region" description="Polar residues" evidence="1">
    <location>
        <begin position="697"/>
        <end position="716"/>
    </location>
</feature>
<accession>E0W073</accession>
<organism>
    <name type="scientific">Pediculus humanus subsp. corporis</name>
    <name type="common">Body louse</name>
    <dbReference type="NCBI Taxonomy" id="121224"/>
    <lineage>
        <taxon>Eukaryota</taxon>
        <taxon>Metazoa</taxon>
        <taxon>Ecdysozoa</taxon>
        <taxon>Arthropoda</taxon>
        <taxon>Hexapoda</taxon>
        <taxon>Insecta</taxon>
        <taxon>Pterygota</taxon>
        <taxon>Neoptera</taxon>
        <taxon>Paraneoptera</taxon>
        <taxon>Psocodea</taxon>
        <taxon>Troctomorpha</taxon>
        <taxon>Phthiraptera</taxon>
        <taxon>Anoplura</taxon>
        <taxon>Pediculidae</taxon>
        <taxon>Pediculus</taxon>
    </lineage>
</organism>
<reference evidence="2" key="1">
    <citation type="submission" date="2007-04" db="EMBL/GenBank/DDBJ databases">
        <title>Annotation of Pediculus humanus corporis strain USDA.</title>
        <authorList>
            <person name="Kirkness E."/>
            <person name="Hannick L."/>
            <person name="Hass B."/>
            <person name="Bruggner R."/>
            <person name="Lawson D."/>
            <person name="Bidwell S."/>
            <person name="Joardar V."/>
            <person name="Caler E."/>
            <person name="Walenz B."/>
            <person name="Inman J."/>
            <person name="Schobel S."/>
            <person name="Galinsky K."/>
            <person name="Amedeo P."/>
            <person name="Strausberg R."/>
        </authorList>
    </citation>
    <scope>NUCLEOTIDE SEQUENCE</scope>
    <source>
        <strain evidence="2">USDA</strain>
    </source>
</reference>
<feature type="compositionally biased region" description="Low complexity" evidence="1">
    <location>
        <begin position="646"/>
        <end position="660"/>
    </location>
</feature>
<dbReference type="Proteomes" id="UP000009046">
    <property type="component" value="Unassembled WGS sequence"/>
</dbReference>
<dbReference type="VEuPathDB" id="VectorBase:PHUM546600"/>
<reference evidence="3" key="3">
    <citation type="submission" date="2020-05" db="UniProtKB">
        <authorList>
            <consortium name="EnsemblMetazoa"/>
        </authorList>
    </citation>
    <scope>IDENTIFICATION</scope>
    <source>
        <strain evidence="3">USDA</strain>
    </source>
</reference>
<feature type="region of interest" description="Disordered" evidence="1">
    <location>
        <begin position="243"/>
        <end position="266"/>
    </location>
</feature>
<dbReference type="CTD" id="8240377"/>
<feature type="compositionally biased region" description="Basic and acidic residues" evidence="1">
    <location>
        <begin position="668"/>
        <end position="696"/>
    </location>
</feature>
<feature type="region of interest" description="Disordered" evidence="1">
    <location>
        <begin position="316"/>
        <end position="350"/>
    </location>
</feature>
<dbReference type="RefSeq" id="XP_002431767.1">
    <property type="nucleotide sequence ID" value="XM_002431722.1"/>
</dbReference>
<dbReference type="EMBL" id="AAZO01006645">
    <property type="status" value="NOT_ANNOTATED_CDS"/>
    <property type="molecule type" value="Genomic_DNA"/>
</dbReference>
<feature type="region of interest" description="Disordered" evidence="1">
    <location>
        <begin position="190"/>
        <end position="229"/>
    </location>
</feature>
<feature type="compositionally biased region" description="Polar residues" evidence="1">
    <location>
        <begin position="337"/>
        <end position="350"/>
    </location>
</feature>
<dbReference type="HOGENOM" id="CLU_360289_0_0_1"/>
<dbReference type="GeneID" id="8240377"/>
<evidence type="ECO:0000313" key="4">
    <source>
        <dbReference type="Proteomes" id="UP000009046"/>
    </source>
</evidence>
<feature type="compositionally biased region" description="Gly residues" evidence="1">
    <location>
        <begin position="249"/>
        <end position="260"/>
    </location>
</feature>
<dbReference type="KEGG" id="phu:Phum_PHUM546600"/>
<feature type="compositionally biased region" description="Low complexity" evidence="1">
    <location>
        <begin position="213"/>
        <end position="228"/>
    </location>
</feature>
<name>E0W073_PEDHC</name>
<feature type="compositionally biased region" description="Polar residues" evidence="1">
    <location>
        <begin position="408"/>
        <end position="418"/>
    </location>
</feature>
<reference evidence="2" key="2">
    <citation type="submission" date="2007-04" db="EMBL/GenBank/DDBJ databases">
        <title>The genome of the human body louse.</title>
        <authorList>
            <consortium name="The Human Body Louse Genome Consortium"/>
            <person name="Kirkness E."/>
            <person name="Walenz B."/>
            <person name="Hass B."/>
            <person name="Bruggner R."/>
            <person name="Strausberg R."/>
        </authorList>
    </citation>
    <scope>NUCLEOTIDE SEQUENCE</scope>
    <source>
        <strain evidence="2">USDA</strain>
    </source>
</reference>
<evidence type="ECO:0000256" key="1">
    <source>
        <dbReference type="SAM" id="MobiDB-lite"/>
    </source>
</evidence>
<sequence>MSGSNCSLRNFPLQHQDTVLNNEKSGSEWKNVPFHVPSEFLTNPNKRFHEIIGDLNDERISIPIIDYGYKFEKESNEKHEEYFHGDPEGIRKHDYNFQIDHGGGGFVRDHFTRHEIPDFVVPTATPLKIVGRHREEQESVIESKFLPWEESKFILNDELVARSDDVESFPEKLIFPFEQSSIYDFKVERTNDSNNDKRGNNQNQKNKQKTNGRNKQQQQQTNGGMKKTINNVNFINIEELFPKQKNNSNGGGGGGGGGGDNNHANFIKNHFNGDKLRFHNYRLNRHKNFNVKELENLERDEIVLNEKKFNARQLFSRQKRQTNNENRESDVVVGFEQPTNKNNQIRNGNFFQPRRTENIFATDDEYLILDVENSEKHPPRKNKKPVNSNVGYGEELSVNFHHNKPENSHFTNGGNTNFHPDYQNFKPNHHHHHQNSMGSNSYFNNNENLGRPTPYNPSTGNLNLGTGYDPSGSFQHFNGRRPPGPLNQNFQNGNQYLNNYNNFNKQPNNRPLTTTTTTTTSGVNYFNGQELFVNGNSFRPSREESFHFHRKDFNSKLPPPNDDFQEFHKPTSFNNEFITGQQSSQYSIYQNYHVASNDGNNNNNNGGKFFNLKEISQQEFFNKPEPPHRQYVQNDDDDDENTKSRPNGNGKPQTTTGTTKPSRRPNHSHGEHMSLIDKPSRKEPTRPEKNSKKPDRNTSSTTPAGNSWNWPNDHSSKPNSNRLYPSSYQHYNLNFVSFVDIIFFLQTMKTKPEINFLKTRTNRIIARMVKILIVILT</sequence>
<proteinExistence type="predicted"/>